<feature type="non-terminal residue" evidence="1">
    <location>
        <position position="1"/>
    </location>
</feature>
<proteinExistence type="evidence at transcript level"/>
<dbReference type="EMBL" id="AY811278">
    <property type="protein sequence ID" value="AAX27167.2"/>
    <property type="molecule type" value="mRNA"/>
</dbReference>
<dbReference type="Gene3D" id="3.40.50.10300">
    <property type="entry name" value="CoaB-like"/>
    <property type="match status" value="1"/>
</dbReference>
<accession>Q5BZK8</accession>
<name>Q5BZK8_SCHJA</name>
<sequence length="189" mass="22461">QHEKKKGGEEEEEKKDLSGFPYIQNGFELFNLFMFNPQENNLQLTENASQFLVSIFNEYNQYRQYLFTLNFVTVEDYLIGLRWIARQMQLIYRNHRNIQKPIHFCFYLSAAVSDYYLNSEHRPEHKIQTKSICSDVNVNNNTINSDNDKFIQRIEDLHLTLQPVPKVIKLLTTLWAPSSYVISFKIKID</sequence>
<dbReference type="AlphaFoldDB" id="Q5BZK8"/>
<dbReference type="InterPro" id="IPR035929">
    <property type="entry name" value="CoaB-like_sf"/>
</dbReference>
<dbReference type="SUPFAM" id="SSF102645">
    <property type="entry name" value="CoaB-like"/>
    <property type="match status" value="1"/>
</dbReference>
<evidence type="ECO:0000313" key="1">
    <source>
        <dbReference type="EMBL" id="AAX27167.2"/>
    </source>
</evidence>
<reference evidence="1" key="1">
    <citation type="journal article" date="2006" name="PLoS Pathog.">
        <title>New perspectives on host-parasite interplay by comparative transcriptomic and proteomic analyses of Schistosoma japonicum.</title>
        <authorList>
            <person name="Liu F."/>
            <person name="Lu J."/>
            <person name="Hu W."/>
            <person name="Wang S.Y."/>
            <person name="Cui S.J."/>
            <person name="Chi M."/>
            <person name="Yan Q."/>
            <person name="Wang X.R."/>
            <person name="Song H.D."/>
            <person name="Xu X.N."/>
            <person name="Wang J.J."/>
            <person name="Zhang X.L."/>
            <person name="Zhang X."/>
            <person name="Wang Z.Q."/>
            <person name="Xue C.L."/>
            <person name="Brindley P.J."/>
            <person name="McManus D.P."/>
            <person name="Yang P.Y."/>
            <person name="Feng Z."/>
            <person name="Chen Z."/>
            <person name="Han Z.G."/>
        </authorList>
    </citation>
    <scope>NUCLEOTIDE SEQUENCE</scope>
</reference>
<organism evidence="1">
    <name type="scientific">Schistosoma japonicum</name>
    <name type="common">Blood fluke</name>
    <dbReference type="NCBI Taxonomy" id="6182"/>
    <lineage>
        <taxon>Eukaryota</taxon>
        <taxon>Metazoa</taxon>
        <taxon>Spiralia</taxon>
        <taxon>Lophotrochozoa</taxon>
        <taxon>Platyhelminthes</taxon>
        <taxon>Trematoda</taxon>
        <taxon>Digenea</taxon>
        <taxon>Strigeidida</taxon>
        <taxon>Schistosomatoidea</taxon>
        <taxon>Schistosomatidae</taxon>
        <taxon>Schistosoma</taxon>
    </lineage>
</organism>
<protein>
    <submittedName>
        <fullName evidence="1">SJCHGC02487 protein</fullName>
    </submittedName>
</protein>